<sequence length="98" mass="11375">MTIIRYKANEIPEPTAEDMARMAAIRDEDIDYSDIPPLTDEFWANAKRFNELYRPQKRQVTVRIDADVLAWLKQDGKGYQTRLNEILRQAMLSTKSAG</sequence>
<evidence type="ECO:0000313" key="2">
    <source>
        <dbReference type="Proteomes" id="UP000219669"/>
    </source>
</evidence>
<evidence type="ECO:0000313" key="1">
    <source>
        <dbReference type="EMBL" id="SOD66542.1"/>
    </source>
</evidence>
<protein>
    <submittedName>
        <fullName evidence="1">Uncharacterized conserved protein, DUF4415 family</fullName>
    </submittedName>
</protein>
<proteinExistence type="predicted"/>
<dbReference type="Pfam" id="PF14384">
    <property type="entry name" value="BrnA_antitoxin"/>
    <property type="match status" value="1"/>
</dbReference>
<organism evidence="1 2">
    <name type="scientific">Alysiella filiformis DSM 16848</name>
    <dbReference type="NCBI Taxonomy" id="1120981"/>
    <lineage>
        <taxon>Bacteria</taxon>
        <taxon>Pseudomonadati</taxon>
        <taxon>Pseudomonadota</taxon>
        <taxon>Betaproteobacteria</taxon>
        <taxon>Neisseriales</taxon>
        <taxon>Neisseriaceae</taxon>
        <taxon>Alysiella</taxon>
    </lineage>
</organism>
<keyword evidence="2" id="KW-1185">Reference proteome</keyword>
<dbReference type="InterPro" id="IPR025528">
    <property type="entry name" value="BrnA_antitoxin"/>
</dbReference>
<accession>A0A286E6L0</accession>
<dbReference type="EMBL" id="OCNF01000004">
    <property type="protein sequence ID" value="SOD66542.1"/>
    <property type="molecule type" value="Genomic_DNA"/>
</dbReference>
<gene>
    <name evidence="1" type="ORF">SAMN02746062_00642</name>
</gene>
<dbReference type="AlphaFoldDB" id="A0A286E6L0"/>
<dbReference type="Proteomes" id="UP000219669">
    <property type="component" value="Unassembled WGS sequence"/>
</dbReference>
<name>A0A286E6L0_9NEIS</name>
<dbReference type="OrthoDB" id="9796641at2"/>
<reference evidence="1 2" key="1">
    <citation type="submission" date="2017-09" db="EMBL/GenBank/DDBJ databases">
        <authorList>
            <person name="Ehlers B."/>
            <person name="Leendertz F.H."/>
        </authorList>
    </citation>
    <scope>NUCLEOTIDE SEQUENCE [LARGE SCALE GENOMIC DNA]</scope>
    <source>
        <strain evidence="1 2">DSM 16848</strain>
    </source>
</reference>
<dbReference type="RefSeq" id="WP_097113724.1">
    <property type="nucleotide sequence ID" value="NZ_CP083931.1"/>
</dbReference>